<organism evidence="1 2">
    <name type="scientific">Emticicia aquatilis</name>
    <dbReference type="NCBI Taxonomy" id="1537369"/>
    <lineage>
        <taxon>Bacteria</taxon>
        <taxon>Pseudomonadati</taxon>
        <taxon>Bacteroidota</taxon>
        <taxon>Cytophagia</taxon>
        <taxon>Cytophagales</taxon>
        <taxon>Leadbetterellaceae</taxon>
        <taxon>Emticicia</taxon>
    </lineage>
</organism>
<evidence type="ECO:0000313" key="2">
    <source>
        <dbReference type="Proteomes" id="UP000609064"/>
    </source>
</evidence>
<dbReference type="RefSeq" id="WP_188764668.1">
    <property type="nucleotide sequence ID" value="NZ_BMKK01000001.1"/>
</dbReference>
<evidence type="ECO:0008006" key="3">
    <source>
        <dbReference type="Google" id="ProtNLM"/>
    </source>
</evidence>
<protein>
    <recommendedName>
        <fullName evidence="3">YD repeat-containing protein</fullName>
    </recommendedName>
</protein>
<sequence length="1309" mass="145450">MKTFYLKLRNVTLIIVFYLGNYISNAQNPYGNANISVPIYTLKEGNLTVPISLAYDASGVRVDAQASEVGLNWNLIAGGKITRVKRDKADETVRNFADAAPGNRFGGYKTEGFPDVDGLTTDNRFFYFRDLEPDLFTINVSGINAQFYLTNSGIAKNGTNVVLVSQNQDMTIEFTENTAASGVPNIDFPTNLDTWIYGWGSLNAQGKKYYISFKVTLADGTVYYFGETENQREYAFTYNTYKNSNYLSATRQATASYNNDVEKNAREDILAVNAWNLSRIVRPKGALTGTDKYQQITFTYARRAMVLPALAFTEDYSDNTCSPPAATILAYENSPIILKSELQSIESGQFKVEFNSTTVKALEGKVSNIKTIIPDYIDGSLANTNREDISGVNNNPNIPANIEIYTSHNIPAGNYPATDPLTQIPTSEALKHIIVYDKESANTNSIAFYFDYDYFTQNDDGKNTVLFTPEKPKRLRLKGIYQLKIQRTNGDPTSGELQPGYTFIYDPRNLPSKLDLRRDHWGYFNGTINASTNDGVLLTIGYPRNVSNMVENTNSLSCQNKFRDMEAKEEYKTLGTLLRMNLPSGGYIEYSYGLHDCDNYFTEKQIVNAQPVKIGLKKVGGIRVNQVNTYDPVTNATYITRYTYAKKDNPSESSGFLSVWPNYTYCRMNKVAAGTNVTGISFTNPDGTKWVPDREYYSASQYALIQSQYVNGLPVMYRRVKVEDIKIENGNEISNGYTEYEYNNNEQPPYMILQNGQMSFDVDNSSVVGKCFDAYYYLGYRYPKFDLTRGTLKAVRIYKNGLTNPLQETLYNYNVTDYNTNGPLGFIPINAAAIAPPYDVKFRDNRSAGKIIGRVVIGTGLAFAGNAVSQLGTVSSIMNATGNNSAFFSPLKELTPFNILVQILDGLLGTRIEDRSNYSIDKFKVPVGKIVLNNVINKSYDQSGLNPNETTTSYVYGSSNHAQITKTTTTHKPTPSSAVTEEIEQNISYSYDFNTTSATGNDLLGIKRLQERKIIVPIESYTKRNTRVIGGSYIEFNSVESLVGLPSKTFQLELSTSSTSFTPVTVNAGTITKNSNYVLKSTFSEYSDYGLPIRFNATDAPETKIIYGISGQSFLPSEVITAFGTTLSRSTKFEHIPLFGTSKITAPDNSFTTTEFDEIGRVRAVKDLDGNIRKSYNYNYAEKTLANRTFSVTMNVTNNGSLITTKTLSDTETYSSASNGDVLVLSVLPNEGVGSLVMIVDNSLHWSRKILNNWPSISAGVDGIPAFKYPALGAAKQKIGLVTFTITAYSLPDGKGDIIGFRRIKLNID</sequence>
<keyword evidence="2" id="KW-1185">Reference proteome</keyword>
<dbReference type="EMBL" id="BMKK01000001">
    <property type="protein sequence ID" value="GGD45932.1"/>
    <property type="molecule type" value="Genomic_DNA"/>
</dbReference>
<dbReference type="Proteomes" id="UP000609064">
    <property type="component" value="Unassembled WGS sequence"/>
</dbReference>
<name>A0A916YI90_9BACT</name>
<accession>A0A916YI90</accession>
<comment type="caution">
    <text evidence="1">The sequence shown here is derived from an EMBL/GenBank/DDBJ whole genome shotgun (WGS) entry which is preliminary data.</text>
</comment>
<reference evidence="1" key="2">
    <citation type="submission" date="2020-09" db="EMBL/GenBank/DDBJ databases">
        <authorList>
            <person name="Sun Q."/>
            <person name="Zhou Y."/>
        </authorList>
    </citation>
    <scope>NUCLEOTIDE SEQUENCE</scope>
    <source>
        <strain evidence="1">CGMCC 1.15958</strain>
    </source>
</reference>
<reference evidence="1" key="1">
    <citation type="journal article" date="2014" name="Int. J. Syst. Evol. Microbiol.">
        <title>Complete genome sequence of Corynebacterium casei LMG S-19264T (=DSM 44701T), isolated from a smear-ripened cheese.</title>
        <authorList>
            <consortium name="US DOE Joint Genome Institute (JGI-PGF)"/>
            <person name="Walter F."/>
            <person name="Albersmeier A."/>
            <person name="Kalinowski J."/>
            <person name="Ruckert C."/>
        </authorList>
    </citation>
    <scope>NUCLEOTIDE SEQUENCE</scope>
    <source>
        <strain evidence="1">CGMCC 1.15958</strain>
    </source>
</reference>
<evidence type="ECO:0000313" key="1">
    <source>
        <dbReference type="EMBL" id="GGD45932.1"/>
    </source>
</evidence>
<gene>
    <name evidence="1" type="ORF">GCM10011514_07410</name>
</gene>
<proteinExistence type="predicted"/>